<evidence type="ECO:0000313" key="1">
    <source>
        <dbReference type="EMBL" id="BCB01010.1"/>
    </source>
</evidence>
<gene>
    <name evidence="1" type="ORF">ATCC19606_33450</name>
</gene>
<protein>
    <submittedName>
        <fullName evidence="1">Uncharacterized protein</fullName>
    </submittedName>
</protein>
<dbReference type="AlphaFoldDB" id="A0A6F8TKV4"/>
<sequence>MYQCAQLDEVTNQCLTWVQVGFLGLPEITNGQAGDIAIKIGICICLAWGFKKIGQLLK</sequence>
<organism evidence="1">
    <name type="scientific">Acinetobacter baumannii</name>
    <dbReference type="NCBI Taxonomy" id="470"/>
    <lineage>
        <taxon>Bacteria</taxon>
        <taxon>Pseudomonadati</taxon>
        <taxon>Pseudomonadota</taxon>
        <taxon>Gammaproteobacteria</taxon>
        <taxon>Moraxellales</taxon>
        <taxon>Moraxellaceae</taxon>
        <taxon>Acinetobacter</taxon>
        <taxon>Acinetobacter calcoaceticus/baumannii complex</taxon>
    </lineage>
</organism>
<reference evidence="1" key="1">
    <citation type="submission" date="2020-03" db="EMBL/GenBank/DDBJ databases">
        <title>Complete genome sequence of Acinetobacter baumannii ATCC19606T, which is a model strain for tolerization of antimicrobial agents.</title>
        <authorList>
            <person name="Tsubouchi T."/>
            <person name="Suzuki M."/>
            <person name="Niki M."/>
            <person name="Oinuma K."/>
            <person name="Niki M."/>
            <person name="Shibayama K."/>
            <person name="Kakeya H."/>
            <person name="Kaneko Y."/>
        </authorList>
    </citation>
    <scope>NUCLEOTIDE SEQUENCE</scope>
    <source>
        <strain evidence="1">ATCC19606</strain>
    </source>
</reference>
<dbReference type="EMBL" id="AP022836">
    <property type="protein sequence ID" value="BCB01010.1"/>
    <property type="molecule type" value="Genomic_DNA"/>
</dbReference>
<dbReference type="GeneID" id="92892461"/>
<dbReference type="RefSeq" id="WP_000283920.1">
    <property type="nucleotide sequence ID" value="NZ_AP025740.1"/>
</dbReference>
<accession>A0A6F8TKV4</accession>
<proteinExistence type="predicted"/>
<name>A0A6F8TKV4_ACIBA</name>